<evidence type="ECO:0000256" key="1">
    <source>
        <dbReference type="ARBA" id="ARBA00004141"/>
    </source>
</evidence>
<sequence>MASSLSFEFIEYDDCPIPVKDIKNNITTQLADYFLQDKQPEKSILIALENVSDYLSAALSQNVRHGENESISVKNIANVSYGPLPENNNELVEASRSEKGIFLQRFNVSGASSKQKREVVLSVFIFTVYEFSLSQMLPYYPSGRTEGDSFWHPPNYTDFYPSAAAPYLSVQLVTDSGSSIDSSVDFEVDMSADTTVDNVARPYLFSIYQLWHTILETGYRCLIMDPAKKMFVSDGCSETVVGNRVTCSCQKLGLFTIVPRVVAQVRPQGLDVIFHVFLAISVIALIFTLVALNNFNKRVKNERIVVQMNLVLSLMLFLFVLLIERVSVRGKSSCVVSALFTHFFMLSTEFFLLIEGITIHTNMHSRALKLKRRNRQRVFRIQLVAGWVIPLLIAIMTIALGFPLNTYLESGQFGYNRCWFPANTAILIATVIVPIASIFICTFSLALLTTALIVKRRITPLNVMQRSRDYDNMTIDDVDMDHVIRMWLEHFLVGVVLILPWALFFMPGYNSLVANLQNIYTAFVFMAIQGILVFIIYVIVSRDVRTAMFGTNKYSSTYSLYWYGPEQSGDDLPIENYTVYTRDNLDEIDEHGIPEDEELRRTSRQQTPLEQQKQHVEQEGHVERIQLKKVERLQQAEEQEEQDDENQRIEKITLVEKLARLEQQKEQKEKEGDKEQADEMELLEKLAWLEQREKHAKPEEQTQENENNELMEKLARLEQREDTDHQGTPWEKMELTDEVRHQRELQKMKQLVPLEKRKQQKDQEQPIEKVKLKKVERPEKRTEEDQDEQHKDKGDLLKKLAQLEQPEKQTEQVENLELLEKFAQKKQWKGPLEYPKVKEEEVEEPLEEMDLQGKIAWLEERERRMSNRSK</sequence>
<feature type="transmembrane region" description="Helical" evidence="6">
    <location>
        <begin position="272"/>
        <end position="292"/>
    </location>
</feature>
<feature type="transmembrane region" description="Helical" evidence="6">
    <location>
        <begin position="378"/>
        <end position="404"/>
    </location>
</feature>
<feature type="transmembrane region" description="Helical" evidence="6">
    <location>
        <begin position="335"/>
        <end position="357"/>
    </location>
</feature>
<feature type="region of interest" description="Disordered" evidence="5">
    <location>
        <begin position="664"/>
        <end position="811"/>
    </location>
</feature>
<feature type="compositionally biased region" description="Basic and acidic residues" evidence="5">
    <location>
        <begin position="612"/>
        <end position="621"/>
    </location>
</feature>
<evidence type="ECO:0000256" key="6">
    <source>
        <dbReference type="SAM" id="Phobius"/>
    </source>
</evidence>
<dbReference type="PROSITE" id="PS50261">
    <property type="entry name" value="G_PROTEIN_RECEP_F2_4"/>
    <property type="match status" value="1"/>
</dbReference>
<evidence type="ECO:0000256" key="3">
    <source>
        <dbReference type="ARBA" id="ARBA00022989"/>
    </source>
</evidence>
<dbReference type="EMBL" id="LR782743">
    <property type="protein sequence ID" value="CAB3220064.1"/>
    <property type="molecule type" value="mRNA"/>
</dbReference>
<protein>
    <submittedName>
        <fullName evidence="8">Adhesion G-protein coupled receptor D1-like</fullName>
    </submittedName>
</protein>
<evidence type="ECO:0000256" key="4">
    <source>
        <dbReference type="ARBA" id="ARBA00023136"/>
    </source>
</evidence>
<dbReference type="PRINTS" id="PR00249">
    <property type="entry name" value="GPCRSECRETIN"/>
</dbReference>
<dbReference type="GO" id="GO:0005886">
    <property type="term" value="C:plasma membrane"/>
    <property type="evidence" value="ECO:0007669"/>
    <property type="project" value="TreeGrafter"/>
</dbReference>
<evidence type="ECO:0000313" key="8">
    <source>
        <dbReference type="EMBL" id="CAB3220064.1"/>
    </source>
</evidence>
<feature type="region of interest" description="Disordered" evidence="5">
    <location>
        <begin position="597"/>
        <end position="621"/>
    </location>
</feature>
<feature type="compositionally biased region" description="Basic and acidic residues" evidence="5">
    <location>
        <begin position="710"/>
        <end position="747"/>
    </location>
</feature>
<dbReference type="InterPro" id="IPR017981">
    <property type="entry name" value="GPCR_2-like_7TM"/>
</dbReference>
<evidence type="ECO:0000259" key="7">
    <source>
        <dbReference type="PROSITE" id="PS50261"/>
    </source>
</evidence>
<keyword evidence="3 6" id="KW-1133">Transmembrane helix</keyword>
<keyword evidence="8" id="KW-0675">Receptor</keyword>
<feature type="transmembrane region" description="Helical" evidence="6">
    <location>
        <begin position="487"/>
        <end position="507"/>
    </location>
</feature>
<accession>A0A6F9D6N5</accession>
<reference evidence="8" key="1">
    <citation type="submission" date="2020-04" db="EMBL/GenBank/DDBJ databases">
        <authorList>
            <person name="Neveu A P."/>
        </authorList>
    </citation>
    <scope>NUCLEOTIDE SEQUENCE</scope>
    <source>
        <tissue evidence="8">Whole embryo</tissue>
    </source>
</reference>
<gene>
    <name evidence="8" type="primary">Adgrd1-008</name>
</gene>
<dbReference type="Gene3D" id="1.20.1070.10">
    <property type="entry name" value="Rhodopsin 7-helix transmembrane proteins"/>
    <property type="match status" value="1"/>
</dbReference>
<dbReference type="PANTHER" id="PTHR12011:SF471">
    <property type="entry name" value="G-PROTEIN COUPLED RECEPTORS FAMILY 2 PROFILE 2 DOMAIN-CONTAINING PROTEIN"/>
    <property type="match status" value="1"/>
</dbReference>
<name>A0A6F9D6N5_9ASCI</name>
<dbReference type="CDD" id="cd13952">
    <property type="entry name" value="7tm_classB"/>
    <property type="match status" value="1"/>
</dbReference>
<dbReference type="PANTHER" id="PTHR12011">
    <property type="entry name" value="ADHESION G-PROTEIN COUPLED RECEPTOR"/>
    <property type="match status" value="1"/>
</dbReference>
<evidence type="ECO:0000256" key="2">
    <source>
        <dbReference type="ARBA" id="ARBA00022692"/>
    </source>
</evidence>
<dbReference type="InterPro" id="IPR000832">
    <property type="entry name" value="GPCR_2_secretin-like"/>
</dbReference>
<evidence type="ECO:0000256" key="5">
    <source>
        <dbReference type="SAM" id="MobiDB-lite"/>
    </source>
</evidence>
<dbReference type="GO" id="GO:0007189">
    <property type="term" value="P:adenylate cyclase-activating G protein-coupled receptor signaling pathway"/>
    <property type="evidence" value="ECO:0007669"/>
    <property type="project" value="TreeGrafter"/>
</dbReference>
<feature type="transmembrane region" description="Helical" evidence="6">
    <location>
        <begin position="424"/>
        <end position="454"/>
    </location>
</feature>
<dbReference type="GO" id="GO:0007166">
    <property type="term" value="P:cell surface receptor signaling pathway"/>
    <property type="evidence" value="ECO:0007669"/>
    <property type="project" value="InterPro"/>
</dbReference>
<feature type="compositionally biased region" description="Basic and acidic residues" evidence="5">
    <location>
        <begin position="664"/>
        <end position="677"/>
    </location>
</feature>
<dbReference type="GO" id="GO:0004930">
    <property type="term" value="F:G protein-coupled receptor activity"/>
    <property type="evidence" value="ECO:0007669"/>
    <property type="project" value="InterPro"/>
</dbReference>
<feature type="transmembrane region" description="Helical" evidence="6">
    <location>
        <begin position="304"/>
        <end position="323"/>
    </location>
</feature>
<dbReference type="AlphaFoldDB" id="A0A6F9D6N5"/>
<organism evidence="8">
    <name type="scientific">Phallusia mammillata</name>
    <dbReference type="NCBI Taxonomy" id="59560"/>
    <lineage>
        <taxon>Eukaryota</taxon>
        <taxon>Metazoa</taxon>
        <taxon>Chordata</taxon>
        <taxon>Tunicata</taxon>
        <taxon>Ascidiacea</taxon>
        <taxon>Phlebobranchia</taxon>
        <taxon>Ascidiidae</taxon>
        <taxon>Phallusia</taxon>
    </lineage>
</organism>
<feature type="domain" description="G-protein coupled receptors family 2 profile 2" evidence="7">
    <location>
        <begin position="270"/>
        <end position="541"/>
    </location>
</feature>
<dbReference type="Pfam" id="PF00002">
    <property type="entry name" value="7tm_2"/>
    <property type="match status" value="1"/>
</dbReference>
<comment type="subcellular location">
    <subcellularLocation>
        <location evidence="1">Membrane</location>
        <topology evidence="1">Multi-pass membrane protein</topology>
    </subcellularLocation>
</comment>
<proteinExistence type="evidence at transcript level"/>
<keyword evidence="2 6" id="KW-0812">Transmembrane</keyword>
<feature type="compositionally biased region" description="Basic and acidic residues" evidence="5">
    <location>
        <begin position="754"/>
        <end position="798"/>
    </location>
</feature>
<feature type="compositionally biased region" description="Basic and acidic residues" evidence="5">
    <location>
        <begin position="690"/>
        <end position="700"/>
    </location>
</feature>
<keyword evidence="4 6" id="KW-0472">Membrane</keyword>
<feature type="transmembrane region" description="Helical" evidence="6">
    <location>
        <begin position="519"/>
        <end position="540"/>
    </location>
</feature>